<reference evidence="1 2" key="2">
    <citation type="submission" date="2020-03" db="EMBL/GenBank/DDBJ databases">
        <title>Kangsaoukella pontilimi gen. nov., sp. nov., a new member of the family Rhodobacteraceae isolated from a tidal mudflat.</title>
        <authorList>
            <person name="Kim I.S."/>
        </authorList>
    </citation>
    <scope>NUCLEOTIDE SEQUENCE [LARGE SCALE GENOMIC DNA]</scope>
    <source>
        <strain evidence="1 2">GH1-50</strain>
    </source>
</reference>
<dbReference type="AlphaFoldDB" id="A0A7C9MR53"/>
<name>A0A7C9MR53_9RHOB</name>
<gene>
    <name evidence="1" type="ORF">GQ651_09185</name>
</gene>
<sequence>MSTKKVDIRPGVSVLAVLRHLNYKPWYALAEFVDNSVESFARNQNSLRAHHGEDFKLRVSIDIDTSVPARISIRDNAGGIALEDFSRAFRPAAIPPDRSGLAEFGMGMKSAACWFAPQWHVRTSAFGDNVVRTVNFEIANIVNDEIEELDIHEEGEDAGRHYTEIVLENIFHVPVGRTLGKLKEHLTDIYRVFIREGTLELRFGGEVLTPSEPPILSAPYFREKESPPRLWRKDVAFDFGDGLSVHGFAALRETANTAKAGFALFRRGRVIEGSGDEGYRPAQIFGSSNSYRYQRLFGELHLDGFEVSHTKDGFRWDENEQPFLELLREHLDSEDLPLLKQAEGYRVRVARAQLASTATQAVNNTARTMAERLPAALPPISEAPPVEDIPDEELPHARTLARKQFKVRFRDKDWDINVELTDDPAESQWLVFSDVAASTEQPRNLDIRVSMVHPFMVRFAQRDKEDVEALLRVAAALALSEVLARDSGVRKAGTIRRNLNDIIRDAFSDA</sequence>
<dbReference type="Proteomes" id="UP000480350">
    <property type="component" value="Unassembled WGS sequence"/>
</dbReference>
<organism evidence="1 2">
    <name type="scientific">Kangsaoukella pontilimi</name>
    <dbReference type="NCBI Taxonomy" id="2691042"/>
    <lineage>
        <taxon>Bacteria</taxon>
        <taxon>Pseudomonadati</taxon>
        <taxon>Pseudomonadota</taxon>
        <taxon>Alphaproteobacteria</taxon>
        <taxon>Rhodobacterales</taxon>
        <taxon>Paracoccaceae</taxon>
        <taxon>Kangsaoukella</taxon>
    </lineage>
</organism>
<dbReference type="Gene3D" id="3.30.565.10">
    <property type="entry name" value="Histidine kinase-like ATPase, C-terminal domain"/>
    <property type="match status" value="1"/>
</dbReference>
<reference evidence="1 2" key="1">
    <citation type="submission" date="2019-12" db="EMBL/GenBank/DDBJ databases">
        <authorList>
            <person name="Lee S.D."/>
        </authorList>
    </citation>
    <scope>NUCLEOTIDE SEQUENCE [LARGE SCALE GENOMIC DNA]</scope>
    <source>
        <strain evidence="1 2">GH1-50</strain>
    </source>
</reference>
<dbReference type="EMBL" id="WUPT01000001">
    <property type="protein sequence ID" value="MXQ08017.1"/>
    <property type="molecule type" value="Genomic_DNA"/>
</dbReference>
<dbReference type="Pfam" id="PF13589">
    <property type="entry name" value="HATPase_c_3"/>
    <property type="match status" value="1"/>
</dbReference>
<protein>
    <submittedName>
        <fullName evidence="1">ATP-binding protein</fullName>
    </submittedName>
</protein>
<evidence type="ECO:0000313" key="2">
    <source>
        <dbReference type="Proteomes" id="UP000480350"/>
    </source>
</evidence>
<keyword evidence="1" id="KW-0547">Nucleotide-binding</keyword>
<accession>A0A7C9MR53</accession>
<comment type="caution">
    <text evidence="1">The sequence shown here is derived from an EMBL/GenBank/DDBJ whole genome shotgun (WGS) entry which is preliminary data.</text>
</comment>
<dbReference type="SUPFAM" id="SSF55874">
    <property type="entry name" value="ATPase domain of HSP90 chaperone/DNA topoisomerase II/histidine kinase"/>
    <property type="match status" value="1"/>
</dbReference>
<dbReference type="GO" id="GO:0005524">
    <property type="term" value="F:ATP binding"/>
    <property type="evidence" value="ECO:0007669"/>
    <property type="project" value="UniProtKB-KW"/>
</dbReference>
<evidence type="ECO:0000313" key="1">
    <source>
        <dbReference type="EMBL" id="MXQ08017.1"/>
    </source>
</evidence>
<keyword evidence="2" id="KW-1185">Reference proteome</keyword>
<dbReference type="InterPro" id="IPR036890">
    <property type="entry name" value="HATPase_C_sf"/>
</dbReference>
<proteinExistence type="predicted"/>
<keyword evidence="1" id="KW-0067">ATP-binding</keyword>